<evidence type="ECO:0000313" key="1">
    <source>
        <dbReference type="EnsemblMetazoa" id="CJA37189.1"/>
    </source>
</evidence>
<evidence type="ECO:0000313" key="2">
    <source>
        <dbReference type="Proteomes" id="UP000005237"/>
    </source>
</evidence>
<dbReference type="AlphaFoldDB" id="A0A8R1EL19"/>
<reference evidence="1" key="2">
    <citation type="submission" date="2022-06" db="UniProtKB">
        <authorList>
            <consortium name="EnsemblMetazoa"/>
        </authorList>
    </citation>
    <scope>IDENTIFICATION</scope>
    <source>
        <strain evidence="1">DF5081</strain>
    </source>
</reference>
<organism evidence="1 2">
    <name type="scientific">Caenorhabditis japonica</name>
    <dbReference type="NCBI Taxonomy" id="281687"/>
    <lineage>
        <taxon>Eukaryota</taxon>
        <taxon>Metazoa</taxon>
        <taxon>Ecdysozoa</taxon>
        <taxon>Nematoda</taxon>
        <taxon>Chromadorea</taxon>
        <taxon>Rhabditida</taxon>
        <taxon>Rhabditina</taxon>
        <taxon>Rhabditomorpha</taxon>
        <taxon>Rhabditoidea</taxon>
        <taxon>Rhabditidae</taxon>
        <taxon>Peloderinae</taxon>
        <taxon>Caenorhabditis</taxon>
    </lineage>
</organism>
<sequence length="160" mass="17845">MLPISPSGSRAISGWQCWRSAISSIVPSFPPSLRKHFISNTEPANAPIVPEAAEGSVPHPKFSLTISSSQSPSFPFSSLSLLSLRSIRRPDAGERESAPMREMQRNGYEIARGEGRVLEKRGREIRRTGRHGEAEISAFLLNFRIGNAKFFIFYVIMKKK</sequence>
<accession>A0A8R1EL19</accession>
<dbReference type="EnsemblMetazoa" id="CJA37189.1">
    <property type="protein sequence ID" value="CJA37189.1"/>
    <property type="gene ID" value="WBGene00213036"/>
</dbReference>
<dbReference type="Proteomes" id="UP000005237">
    <property type="component" value="Unassembled WGS sequence"/>
</dbReference>
<proteinExistence type="predicted"/>
<protein>
    <submittedName>
        <fullName evidence="1">Uncharacterized protein</fullName>
    </submittedName>
</protein>
<reference evidence="2" key="1">
    <citation type="submission" date="2010-08" db="EMBL/GenBank/DDBJ databases">
        <authorList>
            <consortium name="Caenorhabditis japonica Sequencing Consortium"/>
            <person name="Wilson R.K."/>
        </authorList>
    </citation>
    <scope>NUCLEOTIDE SEQUENCE [LARGE SCALE GENOMIC DNA]</scope>
    <source>
        <strain evidence="2">DF5081</strain>
    </source>
</reference>
<keyword evidence="2" id="KW-1185">Reference proteome</keyword>
<name>A0A8R1EL19_CAEJA</name>